<keyword evidence="2" id="KW-0217">Developmental protein</keyword>
<keyword evidence="6" id="KW-0238">DNA-binding</keyword>
<dbReference type="InterPro" id="IPR051356">
    <property type="entry name" value="SOX/SOX-like_TF"/>
</dbReference>
<evidence type="ECO:0000256" key="4">
    <source>
        <dbReference type="ARBA" id="ARBA00022782"/>
    </source>
</evidence>
<keyword evidence="4" id="KW-0221">Differentiation</keyword>
<dbReference type="PANTHER" id="PTHR45789">
    <property type="entry name" value="FI18025P1"/>
    <property type="match status" value="1"/>
</dbReference>
<keyword evidence="9" id="KW-0539">Nucleus</keyword>
<evidence type="ECO:0000256" key="6">
    <source>
        <dbReference type="ARBA" id="ARBA00023125"/>
    </source>
</evidence>
<keyword evidence="13" id="KW-1185">Reference proteome</keyword>
<dbReference type="GO" id="GO:0007417">
    <property type="term" value="P:central nervous system development"/>
    <property type="evidence" value="ECO:0007669"/>
    <property type="project" value="TreeGrafter"/>
</dbReference>
<evidence type="ECO:0000256" key="2">
    <source>
        <dbReference type="ARBA" id="ARBA00022473"/>
    </source>
</evidence>
<proteinExistence type="predicted"/>
<dbReference type="GO" id="GO:0000978">
    <property type="term" value="F:RNA polymerase II cis-regulatory region sequence-specific DNA binding"/>
    <property type="evidence" value="ECO:0007669"/>
    <property type="project" value="TreeGrafter"/>
</dbReference>
<keyword evidence="3" id="KW-1017">Isopeptide bond</keyword>
<dbReference type="AlphaFoldDB" id="A0A9Q0DQT2"/>
<reference evidence="12" key="1">
    <citation type="submission" date="2022-07" db="EMBL/GenBank/DDBJ databases">
        <title>Chromosome-level genome of Muraenolepis orangiensis.</title>
        <authorList>
            <person name="Kim J."/>
        </authorList>
    </citation>
    <scope>NUCLEOTIDE SEQUENCE</scope>
    <source>
        <strain evidence="12">KU_S4_2022</strain>
        <tissue evidence="12">Muscle</tissue>
    </source>
</reference>
<dbReference type="GO" id="GO:0045165">
    <property type="term" value="P:cell fate commitment"/>
    <property type="evidence" value="ECO:0007669"/>
    <property type="project" value="TreeGrafter"/>
</dbReference>
<feature type="coiled-coil region" evidence="10">
    <location>
        <begin position="199"/>
        <end position="230"/>
    </location>
</feature>
<feature type="compositionally biased region" description="Polar residues" evidence="11">
    <location>
        <begin position="1"/>
        <end position="10"/>
    </location>
</feature>
<keyword evidence="10" id="KW-0175">Coiled coil</keyword>
<dbReference type="Proteomes" id="UP001148018">
    <property type="component" value="Unassembled WGS sequence"/>
</dbReference>
<keyword evidence="7" id="KW-0010">Activator</keyword>
<feature type="compositionally biased region" description="Basic and acidic residues" evidence="11">
    <location>
        <begin position="92"/>
        <end position="103"/>
    </location>
</feature>
<dbReference type="GO" id="GO:0000981">
    <property type="term" value="F:DNA-binding transcription factor activity, RNA polymerase II-specific"/>
    <property type="evidence" value="ECO:0007669"/>
    <property type="project" value="TreeGrafter"/>
</dbReference>
<evidence type="ECO:0000256" key="9">
    <source>
        <dbReference type="ARBA" id="ARBA00023242"/>
    </source>
</evidence>
<evidence type="ECO:0000256" key="5">
    <source>
        <dbReference type="ARBA" id="ARBA00023015"/>
    </source>
</evidence>
<evidence type="ECO:0000256" key="8">
    <source>
        <dbReference type="ARBA" id="ARBA00023163"/>
    </source>
</evidence>
<dbReference type="GO" id="GO:0032332">
    <property type="term" value="P:positive regulation of chondrocyte differentiation"/>
    <property type="evidence" value="ECO:0007669"/>
    <property type="project" value="TreeGrafter"/>
</dbReference>
<protein>
    <submittedName>
        <fullName evidence="12">Uncharacterized protein</fullName>
    </submittedName>
</protein>
<dbReference type="OrthoDB" id="6247875at2759"/>
<evidence type="ECO:0000256" key="11">
    <source>
        <dbReference type="SAM" id="MobiDB-lite"/>
    </source>
</evidence>
<keyword evidence="8" id="KW-0804">Transcription</keyword>
<evidence type="ECO:0000256" key="7">
    <source>
        <dbReference type="ARBA" id="ARBA00023159"/>
    </source>
</evidence>
<dbReference type="PANTHER" id="PTHR45789:SF1">
    <property type="entry name" value="TRANSCRIPTION FACTOR SOX-6"/>
    <property type="match status" value="1"/>
</dbReference>
<name>A0A9Q0DQT2_9TELE</name>
<evidence type="ECO:0000256" key="10">
    <source>
        <dbReference type="SAM" id="Coils"/>
    </source>
</evidence>
<dbReference type="GO" id="GO:0005634">
    <property type="term" value="C:nucleus"/>
    <property type="evidence" value="ECO:0007669"/>
    <property type="project" value="UniProtKB-SubCell"/>
</dbReference>
<sequence length="297" mass="33045">MSSKQATSPFASVADGEDTLNQEHLSWDKEESMEAHTTPQLPLHSLLHGKVHPDEMQPLSSLPPETDWDSLESDSNKVCSLYSFRNNSTSPHKPEEGARERGDLLSASAFGTPERRKGSLADVVDTLKQKKLEEMTKTEQDESTCMENLLSKDWKVKMERLNTSELLAEVKGTPESLAEKEHQLSTMIGQLISLREQLLAAHDEQKKLAASQMEKQRQQMELARQQQEQQVQGHMPPLMIPIFPHDQRTLAAAAAAQQGFLFPPGMSYKPGDNYPMQFIPSTMAAAAASGLSPLQLQ</sequence>
<comment type="caution">
    <text evidence="12">The sequence shown here is derived from an EMBL/GenBank/DDBJ whole genome shotgun (WGS) entry which is preliminary data.</text>
</comment>
<evidence type="ECO:0000313" key="12">
    <source>
        <dbReference type="EMBL" id="KAJ3593175.1"/>
    </source>
</evidence>
<feature type="region of interest" description="Disordered" evidence="11">
    <location>
        <begin position="1"/>
        <end position="72"/>
    </location>
</feature>
<organism evidence="12 13">
    <name type="scientific">Muraenolepis orangiensis</name>
    <name type="common">Patagonian moray cod</name>
    <dbReference type="NCBI Taxonomy" id="630683"/>
    <lineage>
        <taxon>Eukaryota</taxon>
        <taxon>Metazoa</taxon>
        <taxon>Chordata</taxon>
        <taxon>Craniata</taxon>
        <taxon>Vertebrata</taxon>
        <taxon>Euteleostomi</taxon>
        <taxon>Actinopterygii</taxon>
        <taxon>Neopterygii</taxon>
        <taxon>Teleostei</taxon>
        <taxon>Neoteleostei</taxon>
        <taxon>Acanthomorphata</taxon>
        <taxon>Zeiogadaria</taxon>
        <taxon>Gadariae</taxon>
        <taxon>Gadiformes</taxon>
        <taxon>Muraenolepidoidei</taxon>
        <taxon>Muraenolepididae</taxon>
        <taxon>Muraenolepis</taxon>
    </lineage>
</organism>
<evidence type="ECO:0000256" key="3">
    <source>
        <dbReference type="ARBA" id="ARBA00022499"/>
    </source>
</evidence>
<feature type="region of interest" description="Disordered" evidence="11">
    <location>
        <begin position="85"/>
        <end position="117"/>
    </location>
</feature>
<feature type="compositionally biased region" description="Basic and acidic residues" evidence="11">
    <location>
        <begin position="25"/>
        <end position="34"/>
    </location>
</feature>
<keyword evidence="5" id="KW-0805">Transcription regulation</keyword>
<gene>
    <name evidence="12" type="ORF">NHX12_005511</name>
</gene>
<feature type="non-terminal residue" evidence="12">
    <location>
        <position position="1"/>
    </location>
</feature>
<evidence type="ECO:0000313" key="13">
    <source>
        <dbReference type="Proteomes" id="UP001148018"/>
    </source>
</evidence>
<accession>A0A9Q0DQT2</accession>
<dbReference type="EMBL" id="JANIIK010000112">
    <property type="protein sequence ID" value="KAJ3593175.1"/>
    <property type="molecule type" value="Genomic_DNA"/>
</dbReference>
<evidence type="ECO:0000256" key="1">
    <source>
        <dbReference type="ARBA" id="ARBA00004123"/>
    </source>
</evidence>
<comment type="subcellular location">
    <subcellularLocation>
        <location evidence="1">Nucleus</location>
    </subcellularLocation>
</comment>